<comment type="cofactor">
    <cofactor evidence="2 18">
        <name>NAD(+)</name>
        <dbReference type="ChEBI" id="CHEBI:57540"/>
    </cofactor>
</comment>
<feature type="binding site" evidence="18">
    <location>
        <position position="145"/>
    </location>
    <ligand>
        <name>NAD(+)</name>
        <dbReference type="ChEBI" id="CHEBI:57540"/>
    </ligand>
</feature>
<evidence type="ECO:0000256" key="1">
    <source>
        <dbReference type="ARBA" id="ARBA00001393"/>
    </source>
</evidence>
<gene>
    <name evidence="18 21" type="primary">aroB</name>
    <name evidence="21" type="ORF">HCR_02590</name>
</gene>
<comment type="function">
    <text evidence="3 18">Catalyzes the conversion of 3-deoxy-D-arabino-heptulosonate 7-phosphate (DAHP) to dehydroquinate (DHQ).</text>
</comment>
<evidence type="ECO:0000256" key="7">
    <source>
        <dbReference type="ARBA" id="ARBA00013031"/>
    </source>
</evidence>
<evidence type="ECO:0000313" key="21">
    <source>
        <dbReference type="EMBL" id="BDY11947.1"/>
    </source>
</evidence>
<evidence type="ECO:0000256" key="3">
    <source>
        <dbReference type="ARBA" id="ARBA00003485"/>
    </source>
</evidence>
<evidence type="ECO:0000256" key="13">
    <source>
        <dbReference type="ARBA" id="ARBA00022833"/>
    </source>
</evidence>
<proteinExistence type="inferred from homology"/>
<dbReference type="InterPro" id="IPR030960">
    <property type="entry name" value="DHQS/DOIS_N"/>
</dbReference>
<comment type="subcellular location">
    <subcellularLocation>
        <location evidence="4 18">Cytoplasm</location>
    </subcellularLocation>
</comment>
<evidence type="ECO:0000256" key="8">
    <source>
        <dbReference type="ARBA" id="ARBA00017684"/>
    </source>
</evidence>
<evidence type="ECO:0000256" key="17">
    <source>
        <dbReference type="ARBA" id="ARBA00023285"/>
    </source>
</evidence>
<comment type="cofactor">
    <cofactor evidence="18">
        <name>Co(2+)</name>
        <dbReference type="ChEBI" id="CHEBI:48828"/>
    </cofactor>
    <cofactor evidence="18">
        <name>Zn(2+)</name>
        <dbReference type="ChEBI" id="CHEBI:29105"/>
    </cofactor>
    <text evidence="18">Binds 1 divalent metal cation per subunit. Can use either Co(2+) or Zn(2+).</text>
</comment>
<dbReference type="NCBIfam" id="TIGR01357">
    <property type="entry name" value="aroB"/>
    <property type="match status" value="1"/>
</dbReference>
<dbReference type="InterPro" id="IPR056179">
    <property type="entry name" value="DHQS_C"/>
</dbReference>
<evidence type="ECO:0000256" key="14">
    <source>
        <dbReference type="ARBA" id="ARBA00023027"/>
    </source>
</evidence>
<feature type="binding site" evidence="18">
    <location>
        <begin position="123"/>
        <end position="124"/>
    </location>
    <ligand>
        <name>NAD(+)</name>
        <dbReference type="ChEBI" id="CHEBI:57540"/>
    </ligand>
</feature>
<evidence type="ECO:0000256" key="5">
    <source>
        <dbReference type="ARBA" id="ARBA00004661"/>
    </source>
</evidence>
<dbReference type="EMBL" id="AP027370">
    <property type="protein sequence ID" value="BDY11947.1"/>
    <property type="molecule type" value="Genomic_DNA"/>
</dbReference>
<evidence type="ECO:0000259" key="19">
    <source>
        <dbReference type="Pfam" id="PF01761"/>
    </source>
</evidence>
<dbReference type="PIRSF" id="PIRSF001455">
    <property type="entry name" value="DHQ_synth"/>
    <property type="match status" value="1"/>
</dbReference>
<feature type="binding site" evidence="18">
    <location>
        <begin position="99"/>
        <end position="103"/>
    </location>
    <ligand>
        <name>NAD(+)</name>
        <dbReference type="ChEBI" id="CHEBI:57540"/>
    </ligand>
</feature>
<dbReference type="InterPro" id="IPR030963">
    <property type="entry name" value="DHQ_synth_fam"/>
</dbReference>
<organism evidence="21 22">
    <name type="scientific">Hydrogenimonas cancrithermarum</name>
    <dbReference type="NCBI Taxonomy" id="2993563"/>
    <lineage>
        <taxon>Bacteria</taxon>
        <taxon>Pseudomonadati</taxon>
        <taxon>Campylobacterota</taxon>
        <taxon>Epsilonproteobacteria</taxon>
        <taxon>Campylobacterales</taxon>
        <taxon>Hydrogenimonadaceae</taxon>
        <taxon>Hydrogenimonas</taxon>
    </lineage>
</organism>
<keyword evidence="13 18" id="KW-0862">Zinc</keyword>
<evidence type="ECO:0000256" key="2">
    <source>
        <dbReference type="ARBA" id="ARBA00001911"/>
    </source>
</evidence>
<feature type="binding site" evidence="18">
    <location>
        <position position="237"/>
    </location>
    <ligand>
        <name>Zn(2+)</name>
        <dbReference type="ChEBI" id="CHEBI:29105"/>
    </ligand>
</feature>
<dbReference type="PANTHER" id="PTHR43622:SF7">
    <property type="entry name" value="3-DEHYDROQUINATE SYNTHASE, CHLOROPLASTIC"/>
    <property type="match status" value="1"/>
</dbReference>
<comment type="catalytic activity">
    <reaction evidence="1 18">
        <text>7-phospho-2-dehydro-3-deoxy-D-arabino-heptonate = 3-dehydroquinate + phosphate</text>
        <dbReference type="Rhea" id="RHEA:21968"/>
        <dbReference type="ChEBI" id="CHEBI:32364"/>
        <dbReference type="ChEBI" id="CHEBI:43474"/>
        <dbReference type="ChEBI" id="CHEBI:58394"/>
        <dbReference type="EC" id="4.2.3.4"/>
    </reaction>
</comment>
<comment type="similarity">
    <text evidence="6 18">Belongs to the sugar phosphate cyclases superfamily. Dehydroquinate synthase family.</text>
</comment>
<keyword evidence="17 18" id="KW-0170">Cobalt</keyword>
<dbReference type="InterPro" id="IPR016037">
    <property type="entry name" value="DHQ_synth_AroB"/>
</dbReference>
<keyword evidence="16 18" id="KW-0456">Lyase</keyword>
<evidence type="ECO:0000256" key="6">
    <source>
        <dbReference type="ARBA" id="ARBA00005412"/>
    </source>
</evidence>
<dbReference type="EC" id="4.2.3.4" evidence="7 18"/>
<comment type="caution">
    <text evidence="18">Lacks conserved residue(s) required for the propagation of feature annotation.</text>
</comment>
<evidence type="ECO:0000256" key="16">
    <source>
        <dbReference type="ARBA" id="ARBA00023239"/>
    </source>
</evidence>
<keyword evidence="12 18" id="KW-0547">Nucleotide-binding</keyword>
<keyword evidence="11 18" id="KW-0479">Metal-binding</keyword>
<evidence type="ECO:0000256" key="12">
    <source>
        <dbReference type="ARBA" id="ARBA00022741"/>
    </source>
</evidence>
<dbReference type="PANTHER" id="PTHR43622">
    <property type="entry name" value="3-DEHYDROQUINATE SYNTHASE"/>
    <property type="match status" value="1"/>
</dbReference>
<evidence type="ECO:0000256" key="9">
    <source>
        <dbReference type="ARBA" id="ARBA00022490"/>
    </source>
</evidence>
<feature type="binding site" evidence="18">
    <location>
        <position position="136"/>
    </location>
    <ligand>
        <name>NAD(+)</name>
        <dbReference type="ChEBI" id="CHEBI:57540"/>
    </ligand>
</feature>
<evidence type="ECO:0000256" key="18">
    <source>
        <dbReference type="HAMAP-Rule" id="MF_00110"/>
    </source>
</evidence>
<evidence type="ECO:0000256" key="10">
    <source>
        <dbReference type="ARBA" id="ARBA00022605"/>
    </source>
</evidence>
<name>A0ABN6WUW8_9BACT</name>
<accession>A0ABN6WUW8</accession>
<dbReference type="Pfam" id="PF01761">
    <property type="entry name" value="DHQ_synthase"/>
    <property type="match status" value="1"/>
</dbReference>
<feature type="binding site" evidence="18">
    <location>
        <begin position="65"/>
        <end position="70"/>
    </location>
    <ligand>
        <name>NAD(+)</name>
        <dbReference type="ChEBI" id="CHEBI:57540"/>
    </ligand>
</feature>
<sequence length="356" mass="40039">MRMKVSITLPTPPSRDYEITIDTLPKITIDGKAAIVTNPKVAGLHLHRLLAAVDAKELYIVTIPDGENYKTMEMIEFILDRLFDHRLDRKSTLIAFGGGVIGDMTGFAASIFQRGIDFIQVPTTLLSQVDASVGGKTGINNRFGKNLVGAFHQPRAVYIDTFWLKTLPEREFAAGVAEIVKMAVMFDADFFQWLESHDLHEEENLKEAIRRSVELKARVVNEDEKEKGIRAVLNYGHTFAHVIENFSGYGTYLHGEAVAAGMVMANALAIEYGLFSMEEAERVKSLLEKYGLPTEYAIEDPESFYDQFFLDKKSHDNKITFIVPKAIGVWKMLVNPEKTRIIKVLEAFKKETAVES</sequence>
<reference evidence="21 22" key="1">
    <citation type="submission" date="2023-03" db="EMBL/GenBank/DDBJ databases">
        <title>Description of Hydrogenimonas sp. ISO32.</title>
        <authorList>
            <person name="Mino S."/>
            <person name="Fukazawa S."/>
            <person name="Sawabe T."/>
        </authorList>
    </citation>
    <scope>NUCLEOTIDE SEQUENCE [LARGE SCALE GENOMIC DNA]</scope>
    <source>
        <strain evidence="21 22">ISO32</strain>
    </source>
</reference>
<evidence type="ECO:0000313" key="22">
    <source>
        <dbReference type="Proteomes" id="UP001321445"/>
    </source>
</evidence>
<dbReference type="Gene3D" id="3.40.50.1970">
    <property type="match status" value="1"/>
</dbReference>
<dbReference type="InterPro" id="IPR050071">
    <property type="entry name" value="Dehydroquinate_synthase"/>
</dbReference>
<evidence type="ECO:0000256" key="4">
    <source>
        <dbReference type="ARBA" id="ARBA00004496"/>
    </source>
</evidence>
<evidence type="ECO:0000256" key="15">
    <source>
        <dbReference type="ARBA" id="ARBA00023141"/>
    </source>
</evidence>
<keyword evidence="15 18" id="KW-0057">Aromatic amino acid biosynthesis</keyword>
<evidence type="ECO:0000259" key="20">
    <source>
        <dbReference type="Pfam" id="PF24621"/>
    </source>
</evidence>
<dbReference type="CDD" id="cd08195">
    <property type="entry name" value="DHQS"/>
    <property type="match status" value="1"/>
</dbReference>
<dbReference type="SUPFAM" id="SSF56796">
    <property type="entry name" value="Dehydroquinate synthase-like"/>
    <property type="match status" value="1"/>
</dbReference>
<evidence type="ECO:0000256" key="11">
    <source>
        <dbReference type="ARBA" id="ARBA00022723"/>
    </source>
</evidence>
<dbReference type="Pfam" id="PF24621">
    <property type="entry name" value="DHQS_C"/>
    <property type="match status" value="1"/>
</dbReference>
<keyword evidence="10 18" id="KW-0028">Amino-acid biosynthesis</keyword>
<protein>
    <recommendedName>
        <fullName evidence="8 18">3-dehydroquinate synthase</fullName>
        <shortName evidence="18">DHQS</shortName>
        <ecNumber evidence="7 18">4.2.3.4</ecNumber>
    </recommendedName>
</protein>
<dbReference type="Proteomes" id="UP001321445">
    <property type="component" value="Chromosome"/>
</dbReference>
<keyword evidence="22" id="KW-1185">Reference proteome</keyword>
<keyword evidence="14 18" id="KW-0520">NAD</keyword>
<feature type="binding site" evidence="18">
    <location>
        <position position="254"/>
    </location>
    <ligand>
        <name>Zn(2+)</name>
        <dbReference type="ChEBI" id="CHEBI:29105"/>
    </ligand>
</feature>
<dbReference type="Gene3D" id="1.20.1090.10">
    <property type="entry name" value="Dehydroquinate synthase-like - alpha domain"/>
    <property type="match status" value="1"/>
</dbReference>
<keyword evidence="9 18" id="KW-0963">Cytoplasm</keyword>
<feature type="binding site" evidence="18">
    <location>
        <position position="178"/>
    </location>
    <ligand>
        <name>Zn(2+)</name>
        <dbReference type="ChEBI" id="CHEBI:29105"/>
    </ligand>
</feature>
<dbReference type="HAMAP" id="MF_00110">
    <property type="entry name" value="DHQ_synthase"/>
    <property type="match status" value="1"/>
</dbReference>
<feature type="domain" description="3-dehydroquinate synthase C-terminal" evidence="20">
    <location>
        <begin position="175"/>
        <end position="314"/>
    </location>
</feature>
<feature type="domain" description="3-dehydroquinate synthase N-terminal" evidence="19">
    <location>
        <begin position="61"/>
        <end position="173"/>
    </location>
</feature>
<comment type="pathway">
    <text evidence="5 18">Metabolic intermediate biosynthesis; chorismate biosynthesis; chorismate from D-erythrose 4-phosphate and phosphoenolpyruvate: step 2/7.</text>
</comment>